<evidence type="ECO:0000313" key="4">
    <source>
        <dbReference type="Proteomes" id="UP000223968"/>
    </source>
</evidence>
<dbReference type="InterPro" id="IPR039254">
    <property type="entry name" value="Rds1"/>
</dbReference>
<evidence type="ECO:0000256" key="2">
    <source>
        <dbReference type="SAM" id="SignalP"/>
    </source>
</evidence>
<sequence length="533" mass="56085">MPIKHLAAGMLGAALPLAVSGQQEPPAAGASITYADGVVVAATPPAVTGMSVSHGPWSGTPTVTGALHGPTTLGTAIIPKPAPDSATTYPSDGQLHEPQPAPYVPGGGLGTNGTEPIYNAKSDFDFESLALAMYNEWIQLDLFQYGLEHFSEEDFAAAKLTPEDRFLIQFMAEQEVGHATLVANMLGPGTPKQCNYNYPPFSDVREWLDFCQKVTRVGESSTYGFLPHMNSREAAATLMQAISTEARQQMVFRQFGGLFPMPVWFEVAVPQSWGWSLLAPYIASCPADQTRLVWQNFPALHIIDQPNPVRTNASAAYNETTGPWLNSLNSSSVPDDDLCIDIDCPPAITNNRTNPLSYPGRPVQLAWEAPGLPVGPNASYVTSTTAQGQPLFVAWVTQLNVSYSPLIDVMPGGGGGGGGAGGGAPSMPPTDTMAPTDVPPATTMMKVRRQDSGMTGGGGGGGAGGTGKGSGTWESLKTTGRTIQPDLATYEGDPATNGTIFVAIVDTDLYLTPYNLTLINEHVIAGPAIYQAG</sequence>
<keyword evidence="4" id="KW-1185">Reference proteome</keyword>
<proteinExistence type="predicted"/>
<evidence type="ECO:0000313" key="3">
    <source>
        <dbReference type="EMBL" id="PGG96833.1"/>
    </source>
</evidence>
<dbReference type="OrthoDB" id="2098436at2759"/>
<gene>
    <name evidence="3" type="ORF">AJ79_09439</name>
</gene>
<protein>
    <recommendedName>
        <fullName evidence="5">Protein rds1</fullName>
    </recommendedName>
</protein>
<dbReference type="PANTHER" id="PTHR38705:SF1">
    <property type="entry name" value="PROTEIN RDS1"/>
    <property type="match status" value="1"/>
</dbReference>
<feature type="signal peptide" evidence="2">
    <location>
        <begin position="1"/>
        <end position="21"/>
    </location>
</feature>
<name>A0A2B7WBD7_9EURO</name>
<organism evidence="3 4">
    <name type="scientific">Helicocarpus griseus UAMH5409</name>
    <dbReference type="NCBI Taxonomy" id="1447875"/>
    <lineage>
        <taxon>Eukaryota</taxon>
        <taxon>Fungi</taxon>
        <taxon>Dikarya</taxon>
        <taxon>Ascomycota</taxon>
        <taxon>Pezizomycotina</taxon>
        <taxon>Eurotiomycetes</taxon>
        <taxon>Eurotiomycetidae</taxon>
        <taxon>Onygenales</taxon>
        <taxon>Ajellomycetaceae</taxon>
        <taxon>Helicocarpus</taxon>
    </lineage>
</organism>
<comment type="caution">
    <text evidence="3">The sequence shown here is derived from an EMBL/GenBank/DDBJ whole genome shotgun (WGS) entry which is preliminary data.</text>
</comment>
<reference evidence="3 4" key="1">
    <citation type="submission" date="2017-10" db="EMBL/GenBank/DDBJ databases">
        <title>Comparative genomics in systemic dimorphic fungi from Ajellomycetaceae.</title>
        <authorList>
            <person name="Munoz J.F."/>
            <person name="Mcewen J.G."/>
            <person name="Clay O.K."/>
            <person name="Cuomo C.A."/>
        </authorList>
    </citation>
    <scope>NUCLEOTIDE SEQUENCE [LARGE SCALE GENOMIC DNA]</scope>
    <source>
        <strain evidence="3 4">UAMH5409</strain>
    </source>
</reference>
<dbReference type="AlphaFoldDB" id="A0A2B7WBD7"/>
<feature type="compositionally biased region" description="Gly residues" evidence="1">
    <location>
        <begin position="454"/>
        <end position="470"/>
    </location>
</feature>
<feature type="chain" id="PRO_5012609037" description="Protein rds1" evidence="2">
    <location>
        <begin position="22"/>
        <end position="533"/>
    </location>
</feature>
<dbReference type="PANTHER" id="PTHR38705">
    <property type="entry name" value="PROTEIN RDS1"/>
    <property type="match status" value="1"/>
</dbReference>
<evidence type="ECO:0000256" key="1">
    <source>
        <dbReference type="SAM" id="MobiDB-lite"/>
    </source>
</evidence>
<accession>A0A2B7WBD7</accession>
<evidence type="ECO:0008006" key="5">
    <source>
        <dbReference type="Google" id="ProtNLM"/>
    </source>
</evidence>
<dbReference type="Pfam" id="PF13668">
    <property type="entry name" value="Ferritin_2"/>
    <property type="match status" value="1"/>
</dbReference>
<dbReference type="Proteomes" id="UP000223968">
    <property type="component" value="Unassembled WGS sequence"/>
</dbReference>
<dbReference type="STRING" id="1447875.A0A2B7WBD7"/>
<feature type="region of interest" description="Disordered" evidence="1">
    <location>
        <begin position="452"/>
        <end position="472"/>
    </location>
</feature>
<keyword evidence="2" id="KW-0732">Signal</keyword>
<dbReference type="Gene3D" id="1.10.8.1170">
    <property type="match status" value="1"/>
</dbReference>
<dbReference type="EMBL" id="PDNB01000266">
    <property type="protein sequence ID" value="PGG96833.1"/>
    <property type="molecule type" value="Genomic_DNA"/>
</dbReference>